<keyword evidence="3 8" id="KW-1133">Transmembrane helix</keyword>
<feature type="transmembrane region" description="Helical" evidence="8">
    <location>
        <begin position="227"/>
        <end position="249"/>
    </location>
</feature>
<dbReference type="eggNOG" id="KOG3656">
    <property type="taxonomic scope" value="Eukaryota"/>
</dbReference>
<keyword evidence="4" id="KW-0297">G-protein coupled receptor</keyword>
<dbReference type="PROSITE" id="PS50262">
    <property type="entry name" value="G_PROTEIN_RECEP_F1_2"/>
    <property type="match status" value="2"/>
</dbReference>
<evidence type="ECO:0000256" key="4">
    <source>
        <dbReference type="ARBA" id="ARBA00023040"/>
    </source>
</evidence>
<proteinExistence type="predicted"/>
<dbReference type="SUPFAM" id="SSF81321">
    <property type="entry name" value="Family A G protein-coupled receptor-like"/>
    <property type="match status" value="2"/>
</dbReference>
<accession>C3ZPC5</accession>
<dbReference type="InterPro" id="IPR017452">
    <property type="entry name" value="GPCR_Rhodpsn_7TM"/>
</dbReference>
<dbReference type="SMART" id="SM01381">
    <property type="entry name" value="7TM_GPCR_Srsx"/>
    <property type="match status" value="1"/>
</dbReference>
<keyword evidence="7" id="KW-0807">Transducer</keyword>
<evidence type="ECO:0000256" key="5">
    <source>
        <dbReference type="ARBA" id="ARBA00023136"/>
    </source>
</evidence>
<feature type="transmembrane region" description="Helical" evidence="8">
    <location>
        <begin position="454"/>
        <end position="479"/>
    </location>
</feature>
<protein>
    <recommendedName>
        <fullName evidence="9">G-protein coupled receptors family 1 profile domain-containing protein</fullName>
    </recommendedName>
</protein>
<dbReference type="PRINTS" id="PR00237">
    <property type="entry name" value="GPCRRHODOPSN"/>
</dbReference>
<feature type="transmembrane region" description="Helical" evidence="8">
    <location>
        <begin position="92"/>
        <end position="118"/>
    </location>
</feature>
<dbReference type="EMBL" id="GG666656">
    <property type="protein sequence ID" value="EEN45622.1"/>
    <property type="molecule type" value="Genomic_DNA"/>
</dbReference>
<dbReference type="FunFam" id="1.20.1070.10:FF:000313">
    <property type="entry name" value="Uncharacterized protein"/>
    <property type="match status" value="1"/>
</dbReference>
<organism>
    <name type="scientific">Branchiostoma floridae</name>
    <name type="common">Florida lancelet</name>
    <name type="synonym">Amphioxus</name>
    <dbReference type="NCBI Taxonomy" id="7739"/>
    <lineage>
        <taxon>Eukaryota</taxon>
        <taxon>Metazoa</taxon>
        <taxon>Chordata</taxon>
        <taxon>Cephalochordata</taxon>
        <taxon>Leptocardii</taxon>
        <taxon>Amphioxiformes</taxon>
        <taxon>Branchiostomatidae</taxon>
        <taxon>Branchiostoma</taxon>
    </lineage>
</organism>
<feature type="transmembrane region" description="Helical" evidence="8">
    <location>
        <begin position="625"/>
        <end position="643"/>
    </location>
</feature>
<dbReference type="InParanoid" id="C3ZPC5"/>
<feature type="transmembrane region" description="Helical" evidence="8">
    <location>
        <begin position="706"/>
        <end position="728"/>
    </location>
</feature>
<feature type="transmembrane region" description="Helical" evidence="8">
    <location>
        <begin position="527"/>
        <end position="550"/>
    </location>
</feature>
<dbReference type="PANTHER" id="PTHR24240">
    <property type="entry name" value="OPSIN"/>
    <property type="match status" value="1"/>
</dbReference>
<keyword evidence="2 8" id="KW-0812">Transmembrane</keyword>
<evidence type="ECO:0000256" key="8">
    <source>
        <dbReference type="SAM" id="Phobius"/>
    </source>
</evidence>
<dbReference type="Pfam" id="PF00001">
    <property type="entry name" value="7tm_1"/>
    <property type="match status" value="2"/>
</dbReference>
<dbReference type="AlphaFoldDB" id="C3ZPC5"/>
<feature type="transmembrane region" description="Helical" evidence="8">
    <location>
        <begin position="138"/>
        <end position="160"/>
    </location>
</feature>
<name>C3ZPC5_BRAFL</name>
<evidence type="ECO:0000256" key="7">
    <source>
        <dbReference type="ARBA" id="ARBA00023224"/>
    </source>
</evidence>
<comment type="subcellular location">
    <subcellularLocation>
        <location evidence="1">Membrane</location>
        <topology evidence="1">Multi-pass membrane protein</topology>
    </subcellularLocation>
</comment>
<evidence type="ECO:0000259" key="9">
    <source>
        <dbReference type="PROSITE" id="PS50262"/>
    </source>
</evidence>
<dbReference type="Gene3D" id="1.20.1070.10">
    <property type="entry name" value="Rhodopsin 7-helix transmembrane proteins"/>
    <property type="match status" value="3"/>
</dbReference>
<gene>
    <name evidence="10" type="ORF">BRAFLDRAFT_81579</name>
</gene>
<feature type="transmembrane region" description="Helical" evidence="8">
    <location>
        <begin position="491"/>
        <end position="515"/>
    </location>
</feature>
<feature type="non-terminal residue" evidence="10">
    <location>
        <position position="1"/>
    </location>
</feature>
<keyword evidence="6" id="KW-0675">Receptor</keyword>
<feature type="transmembrane region" description="Helical" evidence="8">
    <location>
        <begin position="674"/>
        <end position="694"/>
    </location>
</feature>
<feature type="transmembrane region" description="Helical" evidence="8">
    <location>
        <begin position="195"/>
        <end position="215"/>
    </location>
</feature>
<evidence type="ECO:0000256" key="6">
    <source>
        <dbReference type="ARBA" id="ARBA00023170"/>
    </source>
</evidence>
<dbReference type="InterPro" id="IPR000276">
    <property type="entry name" value="GPCR_Rhodpsn"/>
</dbReference>
<reference evidence="10" key="1">
    <citation type="journal article" date="2008" name="Nature">
        <title>The amphioxus genome and the evolution of the chordate karyotype.</title>
        <authorList>
            <consortium name="US DOE Joint Genome Institute (JGI-PGF)"/>
            <person name="Putnam N.H."/>
            <person name="Butts T."/>
            <person name="Ferrier D.E.K."/>
            <person name="Furlong R.F."/>
            <person name="Hellsten U."/>
            <person name="Kawashima T."/>
            <person name="Robinson-Rechavi M."/>
            <person name="Shoguchi E."/>
            <person name="Terry A."/>
            <person name="Yu J.-K."/>
            <person name="Benito-Gutierrez E.L."/>
            <person name="Dubchak I."/>
            <person name="Garcia-Fernandez J."/>
            <person name="Gibson-Brown J.J."/>
            <person name="Grigoriev I.V."/>
            <person name="Horton A.C."/>
            <person name="de Jong P.J."/>
            <person name="Jurka J."/>
            <person name="Kapitonov V.V."/>
            <person name="Kohara Y."/>
            <person name="Kuroki Y."/>
            <person name="Lindquist E."/>
            <person name="Lucas S."/>
            <person name="Osoegawa K."/>
            <person name="Pennacchio L.A."/>
            <person name="Salamov A.A."/>
            <person name="Satou Y."/>
            <person name="Sauka-Spengler T."/>
            <person name="Schmutz J."/>
            <person name="Shin-I T."/>
            <person name="Toyoda A."/>
            <person name="Bronner-Fraser M."/>
            <person name="Fujiyama A."/>
            <person name="Holland L.Z."/>
            <person name="Holland P.W.H."/>
            <person name="Satoh N."/>
            <person name="Rokhsar D.S."/>
        </authorList>
    </citation>
    <scope>NUCLEOTIDE SEQUENCE [LARGE SCALE GENOMIC DNA]</scope>
    <source>
        <strain evidence="10">S238N-H82</strain>
        <tissue evidence="10">Testes</tissue>
    </source>
</reference>
<dbReference type="GO" id="GO:0016020">
    <property type="term" value="C:membrane"/>
    <property type="evidence" value="ECO:0007669"/>
    <property type="project" value="UniProtKB-SubCell"/>
</dbReference>
<feature type="transmembrane region" description="Helical" evidence="8">
    <location>
        <begin position="15"/>
        <end position="41"/>
    </location>
</feature>
<evidence type="ECO:0000256" key="2">
    <source>
        <dbReference type="ARBA" id="ARBA00022692"/>
    </source>
</evidence>
<dbReference type="InterPro" id="IPR050125">
    <property type="entry name" value="GPCR_opsins"/>
</dbReference>
<dbReference type="GO" id="GO:0004930">
    <property type="term" value="F:G protein-coupled receptor activity"/>
    <property type="evidence" value="ECO:0007669"/>
    <property type="project" value="UniProtKB-KW"/>
</dbReference>
<evidence type="ECO:0000256" key="1">
    <source>
        <dbReference type="ARBA" id="ARBA00004141"/>
    </source>
</evidence>
<feature type="domain" description="G-protein coupled receptors family 1 profile" evidence="9">
    <location>
        <begin position="470"/>
        <end position="724"/>
    </location>
</feature>
<keyword evidence="5 8" id="KW-0472">Membrane</keyword>
<feature type="domain" description="G-protein coupled receptors family 1 profile" evidence="9">
    <location>
        <begin position="66"/>
        <end position="245"/>
    </location>
</feature>
<sequence length="752" mass="84741">TEVTAGHEFQWEDGLLVGLLGISSMVGTIGNAAVILAFCLFKKVRSTNNAFILNTSIWDLSMLPSALIAFNRYVHVVLSLATYKRLFGPVKAFFWVVGSWLTGTLIMFPAVSGIYGSLGWDAHVQMCQLLHEDPASVLFFQNVVLSLYWVVVFAISAFYARIYLHVRKGTMAIGQHLGHSNQQVSLQAVKRTKHMFYIFFAFLTLTCPVVVVNYADFFATFLPKAVFFISFAMFYCNTAVNPIIYTWTLKEFRQGFKSMVHCRRHIVPTPQAAQPGVQRPVRVINVLSRSGVPNHVVPSEPSSDTSELNTSCKSFLRGWPGKNGGSGMGRRRRHSAAILLLYYVQAVLVGRALAVGTQTDSEIYSLCNNTWTNKTRVNNDRFFNKVFFDDTGVFNITKALNNGSFFGNMSFSQDMWLFNNTFPCNYTGSEWMSGNESVVTPPPDIDYKASWEDLLFLALLVISALVGTVGNAAVILAFCLYKKVRTTGNTFILNTSIWDLVSSAVATPLMISSITTGLPNCGQPCCAFIGFLNLFSITQSMLTCILIAFNRYVHVVLPLATYKRLFGPIKAFVWVAGEWVTGILILFPAIVGIYGCLGWDEYVQVCQLSYDDPRSELFFKNVFQSWYWFAVFAISAFYARIYLHVRKSTMAIGQHLGHSPHQVSLQAVKRTKHMFYIFFTFLTLTCPVVVVNYVDFWATFLPKAVFFISFAMFYCNTAVNPIIYTWTLKEFRQAFRSMVRCRRHIVPAPQTN</sequence>
<dbReference type="CDD" id="cd00637">
    <property type="entry name" value="7tm_classA_rhodopsin-like"/>
    <property type="match status" value="2"/>
</dbReference>
<feature type="transmembrane region" description="Helical" evidence="8">
    <location>
        <begin position="571"/>
        <end position="594"/>
    </location>
</feature>
<evidence type="ECO:0000256" key="3">
    <source>
        <dbReference type="ARBA" id="ARBA00022989"/>
    </source>
</evidence>
<feature type="transmembrane region" description="Helical" evidence="8">
    <location>
        <begin position="336"/>
        <end position="354"/>
    </location>
</feature>
<evidence type="ECO:0000313" key="10">
    <source>
        <dbReference type="EMBL" id="EEN45622.1"/>
    </source>
</evidence>